<evidence type="ECO:0000313" key="7">
    <source>
        <dbReference type="EMBL" id="ADE15424.1"/>
    </source>
</evidence>
<dbReference type="Pfam" id="PF00669">
    <property type="entry name" value="Flagellin_N"/>
    <property type="match status" value="1"/>
</dbReference>
<dbReference type="GO" id="GO:0005576">
    <property type="term" value="C:extracellular region"/>
    <property type="evidence" value="ECO:0007669"/>
    <property type="project" value="UniProtKB-SubCell"/>
</dbReference>
<dbReference type="PRINTS" id="PR00207">
    <property type="entry name" value="FLAGELLIN"/>
</dbReference>
<reference evidence="8" key="1">
    <citation type="submission" date="2010-04" db="EMBL/GenBank/DDBJ databases">
        <title>Complete genome sequence of Nitrosococcus halophilus Nc4, a salt-adapted, aerobic obligate ammonia-oxidizing sulfur purple bacterium.</title>
        <authorList>
            <consortium name="US DOE Joint Genome Institute"/>
            <person name="Campbell M.A."/>
            <person name="Malfatti S.A."/>
            <person name="Chain P.S.G."/>
            <person name="Heidelberg J.F."/>
            <person name="Ward B.B."/>
            <person name="Klotz M.G."/>
        </authorList>
    </citation>
    <scope>NUCLEOTIDE SEQUENCE [LARGE SCALE GENOMIC DNA]</scope>
    <source>
        <strain evidence="8">Nc4</strain>
    </source>
</reference>
<accession>D5BV74</accession>
<keyword evidence="7" id="KW-0282">Flagellum</keyword>
<organism evidence="7 8">
    <name type="scientific">Nitrosococcus halophilus (strain Nc4)</name>
    <dbReference type="NCBI Taxonomy" id="472759"/>
    <lineage>
        <taxon>Bacteria</taxon>
        <taxon>Pseudomonadati</taxon>
        <taxon>Pseudomonadota</taxon>
        <taxon>Gammaproteobacteria</taxon>
        <taxon>Chromatiales</taxon>
        <taxon>Chromatiaceae</taxon>
        <taxon>Nitrosococcus</taxon>
    </lineage>
</organism>
<dbReference type="HOGENOM" id="CLU_011142_7_1_6"/>
<name>D5BV74_NITHN</name>
<dbReference type="Proteomes" id="UP000001844">
    <property type="component" value="Chromosome"/>
</dbReference>
<evidence type="ECO:0000259" key="5">
    <source>
        <dbReference type="Pfam" id="PF00669"/>
    </source>
</evidence>
<evidence type="ECO:0000256" key="2">
    <source>
        <dbReference type="ARBA" id="ARBA00022525"/>
    </source>
</evidence>
<dbReference type="InterPro" id="IPR001029">
    <property type="entry name" value="Flagellin_N"/>
</dbReference>
<keyword evidence="8" id="KW-1185">Reference proteome</keyword>
<evidence type="ECO:0000256" key="4">
    <source>
        <dbReference type="RuleBase" id="RU362073"/>
    </source>
</evidence>
<dbReference type="PANTHER" id="PTHR42792">
    <property type="entry name" value="FLAGELLIN"/>
    <property type="match status" value="1"/>
</dbReference>
<sequence length="489" mass="49886">MPQIMNTNIMSLNAQRNLDRSQSTLQTSLQRLSSGLRINSAKDDAAGLAITDRMTAQIRGLNQAARNANDGISLAQTAEGALHESTSLLQRVRELAVQSANDTNTDADRTSLQNEVTQLIAEMNRIASSTQFNGKSLLDGSLSNAIFHVGANADQTISVGIDDARTSRLGANATLTSTGTAVSDGQSAALTSPSGVLEINGTAITVTSDGLSTRDAAASANAVAAGINALSATTGVSATANATTANLGTITAAATGFAAGDFAINGINITAGAIASGDSDSALRDAINAVQNQTGVTAALNSSNELVLTAADGRNIQLETDGTQADGVSVFGAATFDTNGGSAVDIVTVGTVTLDSDEAFVVDTGITQATHGMAITAGTYNVDTSNAMENVDISTQSGANSALANVDRALSQIDSMRGDLGALQNRFQSTISNLENVSENLSAARSRIRDADFAAETAELTRNQILQQAGTAMLAQANSLPQNVLSLLQ</sequence>
<dbReference type="OrthoDB" id="9796789at2"/>
<dbReference type="GO" id="GO:0005198">
    <property type="term" value="F:structural molecule activity"/>
    <property type="evidence" value="ECO:0007669"/>
    <property type="project" value="UniProtKB-UniRule"/>
</dbReference>
<dbReference type="KEGG" id="nhl:Nhal_2336"/>
<keyword evidence="7" id="KW-0966">Cell projection</keyword>
<keyword evidence="2 4" id="KW-0964">Secreted</keyword>
<dbReference type="InterPro" id="IPR042187">
    <property type="entry name" value="Flagellin_C_sub2"/>
</dbReference>
<evidence type="ECO:0000259" key="6">
    <source>
        <dbReference type="Pfam" id="PF00700"/>
    </source>
</evidence>
<gene>
    <name evidence="7" type="ordered locus">Nhal_2336</name>
</gene>
<dbReference type="InterPro" id="IPR046358">
    <property type="entry name" value="Flagellin_C"/>
</dbReference>
<protein>
    <recommendedName>
        <fullName evidence="4">Flagellin</fullName>
    </recommendedName>
</protein>
<dbReference type="Pfam" id="PF07196">
    <property type="entry name" value="Flagellin_IN"/>
    <property type="match status" value="1"/>
</dbReference>
<dbReference type="Gene3D" id="2.30.220.10">
    <property type="entry name" value="f41 fragment of flagellin, C-terminal domain"/>
    <property type="match status" value="1"/>
</dbReference>
<comment type="function">
    <text evidence="4">Flagellin is the subunit protein which polymerizes to form the filaments of bacterial flagella.</text>
</comment>
<feature type="domain" description="Flagellin N-terminal" evidence="5">
    <location>
        <begin position="6"/>
        <end position="141"/>
    </location>
</feature>
<keyword evidence="3 4" id="KW-0975">Bacterial flagellum</keyword>
<dbReference type="Gene3D" id="6.10.10.10">
    <property type="entry name" value="Flagellar export chaperone, C-terminal domain"/>
    <property type="match status" value="1"/>
</dbReference>
<dbReference type="EMBL" id="CP001798">
    <property type="protein sequence ID" value="ADE15424.1"/>
    <property type="molecule type" value="Genomic_DNA"/>
</dbReference>
<dbReference type="NCBIfam" id="NF009448">
    <property type="entry name" value="PRK12806.1"/>
    <property type="match status" value="1"/>
</dbReference>
<dbReference type="Gene3D" id="1.20.1330.10">
    <property type="entry name" value="f41 fragment of flagellin, N-terminal domain"/>
    <property type="match status" value="1"/>
</dbReference>
<dbReference type="Pfam" id="PF00700">
    <property type="entry name" value="Flagellin_C"/>
    <property type="match status" value="1"/>
</dbReference>
<dbReference type="PANTHER" id="PTHR42792:SF2">
    <property type="entry name" value="FLAGELLIN"/>
    <property type="match status" value="1"/>
</dbReference>
<evidence type="ECO:0000256" key="1">
    <source>
        <dbReference type="ARBA" id="ARBA00005709"/>
    </source>
</evidence>
<dbReference type="eggNOG" id="COG1344">
    <property type="taxonomic scope" value="Bacteria"/>
</dbReference>
<evidence type="ECO:0000256" key="3">
    <source>
        <dbReference type="ARBA" id="ARBA00023143"/>
    </source>
</evidence>
<comment type="subcellular location">
    <subcellularLocation>
        <location evidence="4">Secreted</location>
    </subcellularLocation>
    <subcellularLocation>
        <location evidence="4">Bacterial flagellum</location>
    </subcellularLocation>
</comment>
<comment type="similarity">
    <text evidence="1 4">Belongs to the bacterial flagellin family.</text>
</comment>
<dbReference type="GO" id="GO:0009288">
    <property type="term" value="C:bacterial-type flagellum"/>
    <property type="evidence" value="ECO:0007669"/>
    <property type="project" value="UniProtKB-SubCell"/>
</dbReference>
<feature type="domain" description="Flagellin C-terminal" evidence="6">
    <location>
        <begin position="404"/>
        <end position="488"/>
    </location>
</feature>
<dbReference type="Gene3D" id="6.10.280.190">
    <property type="match status" value="1"/>
</dbReference>
<dbReference type="SUPFAM" id="SSF64518">
    <property type="entry name" value="Phase 1 flagellin"/>
    <property type="match status" value="1"/>
</dbReference>
<proteinExistence type="inferred from homology"/>
<dbReference type="InterPro" id="IPR010810">
    <property type="entry name" value="Flagellin_hook_IN_motif"/>
</dbReference>
<dbReference type="STRING" id="472759.Nhal_2336"/>
<dbReference type="InterPro" id="IPR001492">
    <property type="entry name" value="Flagellin"/>
</dbReference>
<dbReference type="AlphaFoldDB" id="D5BV74"/>
<dbReference type="Gene3D" id="2.170.280.10">
    <property type="entry name" value="f41 fragment of flagellin, middle domain"/>
    <property type="match status" value="1"/>
</dbReference>
<keyword evidence="7" id="KW-0969">Cilium</keyword>
<evidence type="ECO:0000313" key="8">
    <source>
        <dbReference type="Proteomes" id="UP000001844"/>
    </source>
</evidence>